<comment type="caution">
    <text evidence="2">The sequence shown here is derived from an EMBL/GenBank/DDBJ whole genome shotgun (WGS) entry which is preliminary data.</text>
</comment>
<dbReference type="Pfam" id="PF13487">
    <property type="entry name" value="HD_5"/>
    <property type="match status" value="1"/>
</dbReference>
<reference evidence="2 3" key="1">
    <citation type="submission" date="2013-08" db="EMBL/GenBank/DDBJ databases">
        <authorList>
            <person name="Weinstock G."/>
            <person name="Sodergren E."/>
            <person name="Wylie T."/>
            <person name="Fulton L."/>
            <person name="Fulton R."/>
            <person name="Fronick C."/>
            <person name="O'Laughlin M."/>
            <person name="Godfrey J."/>
            <person name="Miner T."/>
            <person name="Herter B."/>
            <person name="Appelbaum E."/>
            <person name="Cordes M."/>
            <person name="Lek S."/>
            <person name="Wollam A."/>
            <person name="Pepin K.H."/>
            <person name="Palsikar V.B."/>
            <person name="Mitreva M."/>
            <person name="Wilson R.K."/>
        </authorList>
    </citation>
    <scope>NUCLEOTIDE SEQUENCE [LARGE SCALE GENOMIC DNA]</scope>
    <source>
        <strain evidence="2 3">ATCC BAA-474</strain>
    </source>
</reference>
<dbReference type="Proteomes" id="UP000017081">
    <property type="component" value="Unassembled WGS sequence"/>
</dbReference>
<dbReference type="Gene3D" id="1.10.3210.10">
    <property type="entry name" value="Hypothetical protein af1432"/>
    <property type="match status" value="1"/>
</dbReference>
<dbReference type="STRING" id="1319815.HMPREF0202_01838"/>
<dbReference type="PANTHER" id="PTHR45228:SF8">
    <property type="entry name" value="TWO-COMPONENT RESPONSE REGULATOR-RELATED"/>
    <property type="match status" value="1"/>
</dbReference>
<dbReference type="SUPFAM" id="SSF109604">
    <property type="entry name" value="HD-domain/PDEase-like"/>
    <property type="match status" value="1"/>
</dbReference>
<dbReference type="PANTHER" id="PTHR45228">
    <property type="entry name" value="CYCLIC DI-GMP PHOSPHODIESTERASE TM_0186-RELATED"/>
    <property type="match status" value="1"/>
</dbReference>
<dbReference type="InterPro" id="IPR037522">
    <property type="entry name" value="HD_GYP_dom"/>
</dbReference>
<dbReference type="InterPro" id="IPR052020">
    <property type="entry name" value="Cyclic_di-GMP/3'3'-cGAMP_PDE"/>
</dbReference>
<evidence type="ECO:0000313" key="3">
    <source>
        <dbReference type="Proteomes" id="UP000017081"/>
    </source>
</evidence>
<dbReference type="PATRIC" id="fig|1319815.3.peg.1777"/>
<dbReference type="EMBL" id="AXZF01000070">
    <property type="protein sequence ID" value="ERT68268.1"/>
    <property type="molecule type" value="Genomic_DNA"/>
</dbReference>
<dbReference type="AlphaFoldDB" id="U7VBW0"/>
<organism evidence="2 3">
    <name type="scientific">Cetobacterium somerae ATCC BAA-474</name>
    <dbReference type="NCBI Taxonomy" id="1319815"/>
    <lineage>
        <taxon>Bacteria</taxon>
        <taxon>Fusobacteriati</taxon>
        <taxon>Fusobacteriota</taxon>
        <taxon>Fusobacteriia</taxon>
        <taxon>Fusobacteriales</taxon>
        <taxon>Fusobacteriaceae</taxon>
        <taxon>Cetobacterium</taxon>
    </lineage>
</organism>
<proteinExistence type="predicted"/>
<sequence>MKKHVLLGKKLIDKMQLGPIAQNIVLYHHERWNGKGYCYGLKENEIPLEARIVAIADVYDALRQKRVYKDGFSHKEAIEIIKKERGQHFDPALVDIFFEFNEEFNKIFIEH</sequence>
<dbReference type="PROSITE" id="PS51832">
    <property type="entry name" value="HD_GYP"/>
    <property type="match status" value="1"/>
</dbReference>
<evidence type="ECO:0000313" key="2">
    <source>
        <dbReference type="EMBL" id="ERT68268.1"/>
    </source>
</evidence>
<name>U7VBW0_9FUSO</name>
<dbReference type="CDD" id="cd00077">
    <property type="entry name" value="HDc"/>
    <property type="match status" value="1"/>
</dbReference>
<protein>
    <recommendedName>
        <fullName evidence="1">HD-GYP domain-containing protein</fullName>
    </recommendedName>
</protein>
<evidence type="ECO:0000259" key="1">
    <source>
        <dbReference type="PROSITE" id="PS51832"/>
    </source>
</evidence>
<gene>
    <name evidence="2" type="ORF">HMPREF0202_01838</name>
</gene>
<dbReference type="eggNOG" id="COG3437">
    <property type="taxonomic scope" value="Bacteria"/>
</dbReference>
<dbReference type="HOGENOM" id="CLU_000445_92_6_0"/>
<dbReference type="InterPro" id="IPR003607">
    <property type="entry name" value="HD/PDEase_dom"/>
</dbReference>
<accession>U7VBW0</accession>
<keyword evidence="3" id="KW-1185">Reference proteome</keyword>
<feature type="domain" description="HD-GYP" evidence="1">
    <location>
        <begin position="1"/>
        <end position="111"/>
    </location>
</feature>